<dbReference type="PRINTS" id="PR00320">
    <property type="entry name" value="GPROTEINBRPT"/>
</dbReference>
<evidence type="ECO:0000256" key="1">
    <source>
        <dbReference type="ARBA" id="ARBA00004123"/>
    </source>
</evidence>
<evidence type="ECO:0000313" key="7">
    <source>
        <dbReference type="Proteomes" id="UP000521943"/>
    </source>
</evidence>
<dbReference type="InterPro" id="IPR036322">
    <property type="entry name" value="WD40_repeat_dom_sf"/>
</dbReference>
<dbReference type="PROSITE" id="PS00678">
    <property type="entry name" value="WD_REPEATS_1"/>
    <property type="match status" value="1"/>
</dbReference>
<dbReference type="InterPro" id="IPR045183">
    <property type="entry name" value="Ebi-like"/>
</dbReference>
<sequence>MASPNDILSDDLVHFLQGLRIAPEPVPQATRILDGHKSPVFTCAWSPIHPGLLATGSKDSEVVLWDTIGCTEARLGALSAARQRDITSLTWSADGSMLAAGCYDPVVRVFLANGTKWMENGTVHKDAIFSTRFSRSGDMLLTASLDGSACVWDLEHKTLYRQYTGTHQGGCTDVDWITDKIFSSSGADKRVLVMHVDHAVPLLVIRGHTEEVNRIEASPDGTRVASCSNDATGRIWTIPSTDRGILPPVVLLGHVGKICAIKWGPVSGRRGCRYHSNMHRVSVDTTARVWDSVTGECLAKITDHGRPVWSLAFSPDGRFLATGGVDGRLNIFNLKTWSATWSWTPITSYSSGIMEIDWTIDNGCNLISLALSCGKVAVLDCTKVPDLE</sequence>
<keyword evidence="2 5" id="KW-0853">WD repeat</keyword>
<dbReference type="PANTHER" id="PTHR22846">
    <property type="entry name" value="WD40 REPEAT PROTEIN"/>
    <property type="match status" value="1"/>
</dbReference>
<dbReference type="GO" id="GO:0006357">
    <property type="term" value="P:regulation of transcription by RNA polymerase II"/>
    <property type="evidence" value="ECO:0007669"/>
    <property type="project" value="TreeGrafter"/>
</dbReference>
<dbReference type="OrthoDB" id="1367865at2759"/>
<feature type="non-terminal residue" evidence="6">
    <location>
        <position position="388"/>
    </location>
</feature>
<evidence type="ECO:0000256" key="2">
    <source>
        <dbReference type="ARBA" id="ARBA00022574"/>
    </source>
</evidence>
<dbReference type="CDD" id="cd00200">
    <property type="entry name" value="WD40"/>
    <property type="match status" value="1"/>
</dbReference>
<keyword evidence="4" id="KW-0539">Nucleus</keyword>
<evidence type="ECO:0000256" key="3">
    <source>
        <dbReference type="ARBA" id="ARBA00022737"/>
    </source>
</evidence>
<evidence type="ECO:0000256" key="5">
    <source>
        <dbReference type="PROSITE-ProRule" id="PRU00221"/>
    </source>
</evidence>
<dbReference type="InterPro" id="IPR019775">
    <property type="entry name" value="WD40_repeat_CS"/>
</dbReference>
<dbReference type="PROSITE" id="PS50294">
    <property type="entry name" value="WD_REPEATS_REGION"/>
    <property type="match status" value="4"/>
</dbReference>
<dbReference type="InterPro" id="IPR001680">
    <property type="entry name" value="WD40_rpt"/>
</dbReference>
<dbReference type="Pfam" id="PF00400">
    <property type="entry name" value="WD40"/>
    <property type="match status" value="5"/>
</dbReference>
<evidence type="ECO:0000313" key="6">
    <source>
        <dbReference type="EMBL" id="KAF6749279.1"/>
    </source>
</evidence>
<dbReference type="GO" id="GO:0003714">
    <property type="term" value="F:transcription corepressor activity"/>
    <property type="evidence" value="ECO:0007669"/>
    <property type="project" value="InterPro"/>
</dbReference>
<dbReference type="SMART" id="SM00320">
    <property type="entry name" value="WD40"/>
    <property type="match status" value="7"/>
</dbReference>
<dbReference type="InterPro" id="IPR015943">
    <property type="entry name" value="WD40/YVTN_repeat-like_dom_sf"/>
</dbReference>
<dbReference type="SUPFAM" id="SSF50978">
    <property type="entry name" value="WD40 repeat-like"/>
    <property type="match status" value="1"/>
</dbReference>
<dbReference type="AlphaFoldDB" id="A0A8H6HMB9"/>
<accession>A0A8H6HMB9</accession>
<dbReference type="Proteomes" id="UP000521943">
    <property type="component" value="Unassembled WGS sequence"/>
</dbReference>
<feature type="repeat" description="WD" evidence="5">
    <location>
        <begin position="33"/>
        <end position="66"/>
    </location>
</feature>
<dbReference type="GO" id="GO:0000118">
    <property type="term" value="C:histone deacetylase complex"/>
    <property type="evidence" value="ECO:0007669"/>
    <property type="project" value="TreeGrafter"/>
</dbReference>
<gene>
    <name evidence="6" type="ORF">DFP72DRAFT_1142876</name>
</gene>
<feature type="repeat" description="WD" evidence="5">
    <location>
        <begin position="301"/>
        <end position="342"/>
    </location>
</feature>
<reference evidence="6 7" key="1">
    <citation type="submission" date="2020-07" db="EMBL/GenBank/DDBJ databases">
        <title>Comparative genomics of pyrophilous fungi reveals a link between fire events and developmental genes.</title>
        <authorList>
            <consortium name="DOE Joint Genome Institute"/>
            <person name="Steindorff A.S."/>
            <person name="Carver A."/>
            <person name="Calhoun S."/>
            <person name="Stillman K."/>
            <person name="Liu H."/>
            <person name="Lipzen A."/>
            <person name="Pangilinan J."/>
            <person name="Labutti K."/>
            <person name="Bruns T.D."/>
            <person name="Grigoriev I.V."/>
        </authorList>
    </citation>
    <scope>NUCLEOTIDE SEQUENCE [LARGE SCALE GENOMIC DNA]</scope>
    <source>
        <strain evidence="6 7">CBS 144469</strain>
    </source>
</reference>
<dbReference type="InterPro" id="IPR020472">
    <property type="entry name" value="WD40_PAC1"/>
</dbReference>
<comment type="subcellular location">
    <subcellularLocation>
        <location evidence="1">Nucleus</location>
    </subcellularLocation>
</comment>
<evidence type="ECO:0000256" key="4">
    <source>
        <dbReference type="ARBA" id="ARBA00023242"/>
    </source>
</evidence>
<comment type="caution">
    <text evidence="6">The sequence shown here is derived from an EMBL/GenBank/DDBJ whole genome shotgun (WGS) entry which is preliminary data.</text>
</comment>
<keyword evidence="3" id="KW-0677">Repeat</keyword>
<dbReference type="PROSITE" id="PS50082">
    <property type="entry name" value="WD_REPEATS_2"/>
    <property type="match status" value="4"/>
</dbReference>
<dbReference type="Gene3D" id="2.130.10.10">
    <property type="entry name" value="YVTN repeat-like/Quinoprotein amine dehydrogenase"/>
    <property type="match status" value="1"/>
</dbReference>
<feature type="repeat" description="WD" evidence="5">
    <location>
        <begin position="121"/>
        <end position="162"/>
    </location>
</feature>
<organism evidence="6 7">
    <name type="scientific">Ephemerocybe angulata</name>
    <dbReference type="NCBI Taxonomy" id="980116"/>
    <lineage>
        <taxon>Eukaryota</taxon>
        <taxon>Fungi</taxon>
        <taxon>Dikarya</taxon>
        <taxon>Basidiomycota</taxon>
        <taxon>Agaricomycotina</taxon>
        <taxon>Agaricomycetes</taxon>
        <taxon>Agaricomycetidae</taxon>
        <taxon>Agaricales</taxon>
        <taxon>Agaricineae</taxon>
        <taxon>Psathyrellaceae</taxon>
        <taxon>Ephemerocybe</taxon>
    </lineage>
</organism>
<name>A0A8H6HMB9_9AGAR</name>
<proteinExistence type="predicted"/>
<keyword evidence="7" id="KW-1185">Reference proteome</keyword>
<protein>
    <submittedName>
        <fullName evidence="6">WD40-repeat-containing domain protein</fullName>
    </submittedName>
</protein>
<dbReference type="PANTHER" id="PTHR22846:SF2">
    <property type="entry name" value="F-BOX-LIKE_WD REPEAT-CONTAINING PROTEIN EBI"/>
    <property type="match status" value="1"/>
</dbReference>
<feature type="repeat" description="WD" evidence="5">
    <location>
        <begin position="205"/>
        <end position="238"/>
    </location>
</feature>
<dbReference type="EMBL" id="JACGCI010000064">
    <property type="protein sequence ID" value="KAF6749279.1"/>
    <property type="molecule type" value="Genomic_DNA"/>
</dbReference>